<feature type="region of interest" description="Disordered" evidence="19">
    <location>
        <begin position="191"/>
        <end position="224"/>
    </location>
</feature>
<keyword evidence="20" id="KW-1133">Transmembrane helix</keyword>
<keyword evidence="8 21" id="KW-0732">Signal</keyword>
<feature type="domain" description="TNFR-Cys" evidence="23">
    <location>
        <begin position="64"/>
        <end position="105"/>
    </location>
</feature>
<keyword evidence="25" id="KW-1185">Reference proteome</keyword>
<dbReference type="RefSeq" id="XP_028661275.1">
    <property type="nucleotide sequence ID" value="XM_028805442.2"/>
</dbReference>
<reference evidence="24" key="1">
    <citation type="submission" date="2021-06" db="EMBL/GenBank/DDBJ databases">
        <authorList>
            <consortium name="Wellcome Sanger Institute Data Sharing"/>
        </authorList>
    </citation>
    <scope>NUCLEOTIDE SEQUENCE [LARGE SCALE GENOMIC DNA]</scope>
</reference>
<dbReference type="InterPro" id="IPR052459">
    <property type="entry name" value="TNFRSF_decoy_receptor"/>
</dbReference>
<feature type="disulfide bond" evidence="18">
    <location>
        <begin position="87"/>
        <end position="105"/>
    </location>
</feature>
<evidence type="ECO:0000256" key="15">
    <source>
        <dbReference type="ARBA" id="ARBA00030181"/>
    </source>
</evidence>
<keyword evidence="9" id="KW-0677">Repeat</keyword>
<gene>
    <name evidence="24" type="primary">LOC114654715</name>
</gene>
<dbReference type="PANTHER" id="PTHR23097">
    <property type="entry name" value="TUMOR NECROSIS FACTOR RECEPTOR SUPERFAMILY MEMBER"/>
    <property type="match status" value="1"/>
</dbReference>
<evidence type="ECO:0000256" key="11">
    <source>
        <dbReference type="ARBA" id="ARBA00023139"/>
    </source>
</evidence>
<dbReference type="Gene3D" id="1.10.533.10">
    <property type="entry name" value="Death Domain, Fas"/>
    <property type="match status" value="1"/>
</dbReference>
<feature type="domain" description="Death" evidence="22">
    <location>
        <begin position="286"/>
        <end position="367"/>
    </location>
</feature>
<dbReference type="GO" id="GO:0005576">
    <property type="term" value="C:extracellular region"/>
    <property type="evidence" value="ECO:0007669"/>
    <property type="project" value="UniProtKB-SubCell"/>
</dbReference>
<keyword evidence="11" id="KW-0564">Palmitate</keyword>
<name>A0A8C4S560_ERPCA</name>
<comment type="caution">
    <text evidence="18">Lacks conserved residue(s) required for the propagation of feature annotation.</text>
</comment>
<keyword evidence="20" id="KW-0472">Membrane</keyword>
<evidence type="ECO:0000256" key="12">
    <source>
        <dbReference type="ARBA" id="ARBA00023157"/>
    </source>
</evidence>
<evidence type="ECO:0000259" key="22">
    <source>
        <dbReference type="PROSITE" id="PS50017"/>
    </source>
</evidence>
<keyword evidence="5" id="KW-1003">Cell membrane</keyword>
<evidence type="ECO:0000256" key="4">
    <source>
        <dbReference type="ARBA" id="ARBA00015761"/>
    </source>
</evidence>
<organism evidence="24 25">
    <name type="scientific">Erpetoichthys calabaricus</name>
    <name type="common">Rope fish</name>
    <name type="synonym">Calamoichthys calabaricus</name>
    <dbReference type="NCBI Taxonomy" id="27687"/>
    <lineage>
        <taxon>Eukaryota</taxon>
        <taxon>Metazoa</taxon>
        <taxon>Chordata</taxon>
        <taxon>Craniata</taxon>
        <taxon>Vertebrata</taxon>
        <taxon>Euteleostomi</taxon>
        <taxon>Actinopterygii</taxon>
        <taxon>Polypteriformes</taxon>
        <taxon>Polypteridae</taxon>
        <taxon>Erpetoichthys</taxon>
    </lineage>
</organism>
<keyword evidence="12 18" id="KW-1015">Disulfide bond</keyword>
<evidence type="ECO:0000256" key="10">
    <source>
        <dbReference type="ARBA" id="ARBA00022860"/>
    </source>
</evidence>
<evidence type="ECO:0000256" key="8">
    <source>
        <dbReference type="ARBA" id="ARBA00022729"/>
    </source>
</evidence>
<keyword evidence="13" id="KW-0325">Glycoprotein</keyword>
<reference evidence="24" key="3">
    <citation type="submission" date="2025-09" db="UniProtKB">
        <authorList>
            <consortium name="Ensembl"/>
        </authorList>
    </citation>
    <scope>IDENTIFICATION</scope>
</reference>
<feature type="chain" id="PRO_5034341537" description="Tumor necrosis factor receptor superfamily member 6" evidence="21">
    <location>
        <begin position="24"/>
        <end position="416"/>
    </location>
</feature>
<feature type="repeat" description="TNFR-Cys" evidence="18">
    <location>
        <begin position="64"/>
        <end position="105"/>
    </location>
</feature>
<evidence type="ECO:0000256" key="21">
    <source>
        <dbReference type="SAM" id="SignalP"/>
    </source>
</evidence>
<dbReference type="PROSITE" id="PS50017">
    <property type="entry name" value="DEATH_DOMAIN"/>
    <property type="match status" value="1"/>
</dbReference>
<dbReference type="Gene3D" id="2.10.50.10">
    <property type="entry name" value="Tumor Necrosis Factor Receptor, subunit A, domain 2"/>
    <property type="match status" value="2"/>
</dbReference>
<dbReference type="InterPro" id="IPR001368">
    <property type="entry name" value="TNFR/NGFR_Cys_rich_reg"/>
</dbReference>
<dbReference type="GO" id="GO:0007165">
    <property type="term" value="P:signal transduction"/>
    <property type="evidence" value="ECO:0007669"/>
    <property type="project" value="InterPro"/>
</dbReference>
<feature type="compositionally biased region" description="Polar residues" evidence="19">
    <location>
        <begin position="193"/>
        <end position="223"/>
    </location>
</feature>
<dbReference type="GO" id="GO:0045121">
    <property type="term" value="C:membrane raft"/>
    <property type="evidence" value="ECO:0007669"/>
    <property type="project" value="UniProtKB-SubCell"/>
</dbReference>
<evidence type="ECO:0000256" key="18">
    <source>
        <dbReference type="PROSITE-ProRule" id="PRU00206"/>
    </source>
</evidence>
<evidence type="ECO:0000256" key="14">
    <source>
        <dbReference type="ARBA" id="ARBA00023288"/>
    </source>
</evidence>
<reference evidence="24" key="2">
    <citation type="submission" date="2025-08" db="UniProtKB">
        <authorList>
            <consortium name="Ensembl"/>
        </authorList>
    </citation>
    <scope>IDENTIFICATION</scope>
</reference>
<keyword evidence="7" id="KW-0053">Apoptosis</keyword>
<dbReference type="GO" id="GO:0006915">
    <property type="term" value="P:apoptotic process"/>
    <property type="evidence" value="ECO:0007669"/>
    <property type="project" value="UniProtKB-KW"/>
</dbReference>
<evidence type="ECO:0000256" key="7">
    <source>
        <dbReference type="ARBA" id="ARBA00022703"/>
    </source>
</evidence>
<evidence type="ECO:0000256" key="3">
    <source>
        <dbReference type="ARBA" id="ARBA00004613"/>
    </source>
</evidence>
<evidence type="ECO:0000256" key="1">
    <source>
        <dbReference type="ARBA" id="ARBA00004251"/>
    </source>
</evidence>
<feature type="region of interest" description="Disordered" evidence="19">
    <location>
        <begin position="391"/>
        <end position="416"/>
    </location>
</feature>
<dbReference type="InterPro" id="IPR000488">
    <property type="entry name" value="Death_dom"/>
</dbReference>
<dbReference type="SMART" id="SM00208">
    <property type="entry name" value="TNFR"/>
    <property type="match status" value="4"/>
</dbReference>
<dbReference type="Ensembl" id="ENSECRT00000012545.1">
    <property type="protein sequence ID" value="ENSECRP00000012339.1"/>
    <property type="gene ID" value="ENSECRG00000008217.1"/>
</dbReference>
<dbReference type="SUPFAM" id="SSF57586">
    <property type="entry name" value="TNF receptor-like"/>
    <property type="match status" value="2"/>
</dbReference>
<dbReference type="Pfam" id="PF00531">
    <property type="entry name" value="Death"/>
    <property type="match status" value="1"/>
</dbReference>
<evidence type="ECO:0000256" key="2">
    <source>
        <dbReference type="ARBA" id="ARBA00004285"/>
    </source>
</evidence>
<dbReference type="Proteomes" id="UP000694620">
    <property type="component" value="Chromosome 7"/>
</dbReference>
<dbReference type="GeneID" id="114654715"/>
<proteinExistence type="predicted"/>
<dbReference type="InterPro" id="IPR008063">
    <property type="entry name" value="Fas_rcpt"/>
</dbReference>
<feature type="transmembrane region" description="Helical" evidence="20">
    <location>
        <begin position="234"/>
        <end position="256"/>
    </location>
</feature>
<keyword evidence="6" id="KW-0964">Secreted</keyword>
<evidence type="ECO:0000256" key="9">
    <source>
        <dbReference type="ARBA" id="ARBA00022737"/>
    </source>
</evidence>
<protein>
    <recommendedName>
        <fullName evidence="4">Tumor necrosis factor receptor superfamily member 6</fullName>
    </recommendedName>
    <alternativeName>
        <fullName evidence="16">Apo-1 antigen</fullName>
    </alternativeName>
    <alternativeName>
        <fullName evidence="17">Apoptosis-mediating surface antigen FAS</fullName>
    </alternativeName>
    <alternativeName>
        <fullName evidence="15">FASLG receptor</fullName>
    </alternativeName>
</protein>
<dbReference type="CDD" id="cd01670">
    <property type="entry name" value="Death"/>
    <property type="match status" value="1"/>
</dbReference>
<dbReference type="SUPFAM" id="SSF47986">
    <property type="entry name" value="DEATH domain"/>
    <property type="match status" value="1"/>
</dbReference>
<evidence type="ECO:0000313" key="25">
    <source>
        <dbReference type="Proteomes" id="UP000694620"/>
    </source>
</evidence>
<dbReference type="PROSITE" id="PS50050">
    <property type="entry name" value="TNFR_NGFR_2"/>
    <property type="match status" value="1"/>
</dbReference>
<keyword evidence="14" id="KW-0449">Lipoprotein</keyword>
<dbReference type="PRINTS" id="PR01680">
    <property type="entry name" value="TNFACTORR6"/>
</dbReference>
<evidence type="ECO:0000259" key="23">
    <source>
        <dbReference type="PROSITE" id="PS50050"/>
    </source>
</evidence>
<dbReference type="AlphaFoldDB" id="A0A8C4S560"/>
<dbReference type="GO" id="GO:0006955">
    <property type="term" value="P:immune response"/>
    <property type="evidence" value="ECO:0007669"/>
    <property type="project" value="InterPro"/>
</dbReference>
<accession>A0A8C4S560</accession>
<evidence type="ECO:0000256" key="19">
    <source>
        <dbReference type="SAM" id="MobiDB-lite"/>
    </source>
</evidence>
<evidence type="ECO:0000256" key="20">
    <source>
        <dbReference type="SAM" id="Phobius"/>
    </source>
</evidence>
<dbReference type="GO" id="GO:0005886">
    <property type="term" value="C:plasma membrane"/>
    <property type="evidence" value="ECO:0007669"/>
    <property type="project" value="UniProtKB-SubCell"/>
</dbReference>
<keyword evidence="10" id="KW-0112">Calmodulin-binding</keyword>
<dbReference type="Pfam" id="PF00020">
    <property type="entry name" value="TNFR_c6"/>
    <property type="match status" value="1"/>
</dbReference>
<dbReference type="GO" id="GO:0004888">
    <property type="term" value="F:transmembrane signaling receptor activity"/>
    <property type="evidence" value="ECO:0007669"/>
    <property type="project" value="InterPro"/>
</dbReference>
<evidence type="ECO:0000256" key="6">
    <source>
        <dbReference type="ARBA" id="ARBA00022525"/>
    </source>
</evidence>
<dbReference type="GeneTree" id="ENSGT00940000156212"/>
<comment type="subcellular location">
    <subcellularLocation>
        <location evidence="1">Cell membrane</location>
        <topology evidence="1">Single-pass type I membrane protein</topology>
    </subcellularLocation>
    <subcellularLocation>
        <location evidence="2">Membrane raft</location>
    </subcellularLocation>
    <subcellularLocation>
        <location evidence="3">Secreted</location>
    </subcellularLocation>
</comment>
<dbReference type="GO" id="GO:0005516">
    <property type="term" value="F:calmodulin binding"/>
    <property type="evidence" value="ECO:0007669"/>
    <property type="project" value="UniProtKB-KW"/>
</dbReference>
<dbReference type="PANTHER" id="PTHR23097:SF181">
    <property type="entry name" value="CASPASE-8-LIKE"/>
    <property type="match status" value="1"/>
</dbReference>
<keyword evidence="20" id="KW-0812">Transmembrane</keyword>
<evidence type="ECO:0000256" key="17">
    <source>
        <dbReference type="ARBA" id="ARBA00032502"/>
    </source>
</evidence>
<dbReference type="OrthoDB" id="8633482at2759"/>
<feature type="disulfide bond" evidence="18">
    <location>
        <begin position="65"/>
        <end position="80"/>
    </location>
</feature>
<dbReference type="InterPro" id="IPR011029">
    <property type="entry name" value="DEATH-like_dom_sf"/>
</dbReference>
<feature type="signal peptide" evidence="21">
    <location>
        <begin position="1"/>
        <end position="23"/>
    </location>
</feature>
<evidence type="ECO:0000256" key="13">
    <source>
        <dbReference type="ARBA" id="ARBA00023180"/>
    </source>
</evidence>
<evidence type="ECO:0000313" key="24">
    <source>
        <dbReference type="Ensembl" id="ENSECRP00000012339.1"/>
    </source>
</evidence>
<evidence type="ECO:0000256" key="5">
    <source>
        <dbReference type="ARBA" id="ARBA00022475"/>
    </source>
</evidence>
<sequence length="416" mass="47279">MAAIWHLALLLCMLFVQVQPSFASEADMYTIKDNAGITIHCRKCSAGQKVVNDCTADKETECEDCESETYMDYPSNMKKCLTCRKPCGEYEEESLSCTRTQKRECRCKDNAYLLDSECIRHRPCFPGHGVYKPGTNVSNVMCKRCVNAYSDVTSSTATCKPHTNCLAKNLTVIAFGNVSADNVCGPKPIRSVTKPSLQNDKVTENISSSGTDKNSEPNSSDKSTGCWCWTTERIAIVSVIGVCLLTFTVLGWSLYFKKKKKFKRHIADLTQVDKKWMFSCRKTGDRKNALHLVAQMIGKDWTQLLGELGFTKDWRNIREEHRDVYNQALEGLRLWTQWEEESSLELLKKAAKGIDRNDICETLDLLEREINKKAYKDKDSPHILQCIRERKSSVGTSNQKEYKKQLKKPLLQSIPN</sequence>
<evidence type="ECO:0000256" key="16">
    <source>
        <dbReference type="ARBA" id="ARBA00032338"/>
    </source>
</evidence>